<reference evidence="13 14" key="1">
    <citation type="submission" date="2021-05" db="EMBL/GenBank/DDBJ databases">
        <title>Roseococcus sp. XZZS9, whole genome shotgun sequencing project.</title>
        <authorList>
            <person name="Zhao G."/>
            <person name="Shen L."/>
        </authorList>
    </citation>
    <scope>NUCLEOTIDE SEQUENCE [LARGE SCALE GENOMIC DNA]</scope>
    <source>
        <strain evidence="13 14">XZZS9</strain>
    </source>
</reference>
<dbReference type="Gene3D" id="3.40.50.720">
    <property type="entry name" value="NAD(P)-binding Rossmann-like Domain"/>
    <property type="match status" value="1"/>
</dbReference>
<dbReference type="NCBIfam" id="NF005089">
    <property type="entry name" value="PRK06522.1-4"/>
    <property type="match status" value="1"/>
</dbReference>
<dbReference type="RefSeq" id="WP_213669270.1">
    <property type="nucleotide sequence ID" value="NZ_JAHCDA010000001.1"/>
</dbReference>
<keyword evidence="14" id="KW-1185">Reference proteome</keyword>
<comment type="similarity">
    <text evidence="2 10">Belongs to the ketopantoate reductase family.</text>
</comment>
<dbReference type="SUPFAM" id="SSF48179">
    <property type="entry name" value="6-phosphogluconate dehydrogenase C-terminal domain-like"/>
    <property type="match status" value="1"/>
</dbReference>
<evidence type="ECO:0000256" key="10">
    <source>
        <dbReference type="RuleBase" id="RU362068"/>
    </source>
</evidence>
<dbReference type="PANTHER" id="PTHR21708:SF45">
    <property type="entry name" value="2-DEHYDROPANTOATE 2-REDUCTASE"/>
    <property type="match status" value="1"/>
</dbReference>
<evidence type="ECO:0000256" key="1">
    <source>
        <dbReference type="ARBA" id="ARBA00004994"/>
    </source>
</evidence>
<comment type="pathway">
    <text evidence="1 10">Cofactor biosynthesis; (R)-pantothenate biosynthesis; (R)-pantoate from 3-methyl-2-oxobutanoate: step 2/2.</text>
</comment>
<dbReference type="Proteomes" id="UP000766336">
    <property type="component" value="Unassembled WGS sequence"/>
</dbReference>
<dbReference type="InterPro" id="IPR013328">
    <property type="entry name" value="6PGD_dom2"/>
</dbReference>
<dbReference type="Pfam" id="PF02558">
    <property type="entry name" value="ApbA"/>
    <property type="match status" value="1"/>
</dbReference>
<evidence type="ECO:0000256" key="2">
    <source>
        <dbReference type="ARBA" id="ARBA00007870"/>
    </source>
</evidence>
<evidence type="ECO:0000256" key="9">
    <source>
        <dbReference type="ARBA" id="ARBA00048793"/>
    </source>
</evidence>
<evidence type="ECO:0000256" key="5">
    <source>
        <dbReference type="ARBA" id="ARBA00022655"/>
    </source>
</evidence>
<feature type="domain" description="Ketopantoate reductase C-terminal" evidence="12">
    <location>
        <begin position="189"/>
        <end position="308"/>
    </location>
</feature>
<comment type="function">
    <text evidence="10">Catalyzes the NADPH-dependent reduction of ketopantoate into pantoic acid.</text>
</comment>
<keyword evidence="5 10" id="KW-0566">Pantothenate biosynthesis</keyword>
<keyword evidence="7 10" id="KW-0560">Oxidoreductase</keyword>
<dbReference type="InterPro" id="IPR051402">
    <property type="entry name" value="KPR-Related"/>
</dbReference>
<name>A0ABS5QAD3_9PROT</name>
<dbReference type="InterPro" id="IPR036291">
    <property type="entry name" value="NAD(P)-bd_dom_sf"/>
</dbReference>
<dbReference type="Pfam" id="PF08546">
    <property type="entry name" value="ApbA_C"/>
    <property type="match status" value="1"/>
</dbReference>
<comment type="catalytic activity">
    <reaction evidence="9 10">
        <text>(R)-pantoate + NADP(+) = 2-dehydropantoate + NADPH + H(+)</text>
        <dbReference type="Rhea" id="RHEA:16233"/>
        <dbReference type="ChEBI" id="CHEBI:11561"/>
        <dbReference type="ChEBI" id="CHEBI:15378"/>
        <dbReference type="ChEBI" id="CHEBI:15980"/>
        <dbReference type="ChEBI" id="CHEBI:57783"/>
        <dbReference type="ChEBI" id="CHEBI:58349"/>
        <dbReference type="EC" id="1.1.1.169"/>
    </reaction>
</comment>
<evidence type="ECO:0000256" key="6">
    <source>
        <dbReference type="ARBA" id="ARBA00022857"/>
    </source>
</evidence>
<feature type="domain" description="Ketopantoate reductase N-terminal" evidence="11">
    <location>
        <begin position="3"/>
        <end position="163"/>
    </location>
</feature>
<dbReference type="InterPro" id="IPR013752">
    <property type="entry name" value="KPA_reductase"/>
</dbReference>
<evidence type="ECO:0000259" key="12">
    <source>
        <dbReference type="Pfam" id="PF08546"/>
    </source>
</evidence>
<dbReference type="EMBL" id="JAHCDA010000001">
    <property type="protein sequence ID" value="MBS7810660.1"/>
    <property type="molecule type" value="Genomic_DNA"/>
</dbReference>
<dbReference type="InterPro" id="IPR003710">
    <property type="entry name" value="ApbA"/>
</dbReference>
<dbReference type="Gene3D" id="1.10.1040.10">
    <property type="entry name" value="N-(1-d-carboxylethyl)-l-norvaline Dehydrogenase, domain 2"/>
    <property type="match status" value="1"/>
</dbReference>
<accession>A0ABS5QAD3</accession>
<evidence type="ECO:0000256" key="8">
    <source>
        <dbReference type="ARBA" id="ARBA00032024"/>
    </source>
</evidence>
<proteinExistence type="inferred from homology"/>
<evidence type="ECO:0000256" key="7">
    <source>
        <dbReference type="ARBA" id="ARBA00023002"/>
    </source>
</evidence>
<sequence>MKVTIFGTGAIGSHVAGRMARAGKAEVSVVARGPQLEGIRAEGLTVETPEGAFNVKVRAEQEPARLGPQDAVIVTVKAPALTGVADSIAPLLGPETPVVFVINGIPWWWGEGLDVLDPTGSVRQKIGLERTIGGVVWSACTVMCPGTVKVQSATNRVLFGELDGSLSPRVQAIAAALDGPGMGGVVSPDIRTEIWTKLLNNLVNGPICLLSRRHMKGTFDEPAIMEAGLTVMREAMEIARALGHPIQADAEKQILRSVGIAHKPSILQDLEQGRGLEFDALFTVPLQLAKQAGVRAPLLELLVALARKGAYAAAA</sequence>
<dbReference type="PANTHER" id="PTHR21708">
    <property type="entry name" value="PROBABLE 2-DEHYDROPANTOATE 2-REDUCTASE"/>
    <property type="match status" value="1"/>
</dbReference>
<dbReference type="InterPro" id="IPR008927">
    <property type="entry name" value="6-PGluconate_DH-like_C_sf"/>
</dbReference>
<evidence type="ECO:0000256" key="3">
    <source>
        <dbReference type="ARBA" id="ARBA00013014"/>
    </source>
</evidence>
<dbReference type="EC" id="1.1.1.169" evidence="3 10"/>
<evidence type="ECO:0000313" key="14">
    <source>
        <dbReference type="Proteomes" id="UP000766336"/>
    </source>
</evidence>
<dbReference type="SUPFAM" id="SSF51735">
    <property type="entry name" value="NAD(P)-binding Rossmann-fold domains"/>
    <property type="match status" value="1"/>
</dbReference>
<evidence type="ECO:0000313" key="13">
    <source>
        <dbReference type="EMBL" id="MBS7810660.1"/>
    </source>
</evidence>
<dbReference type="NCBIfam" id="TIGR00745">
    <property type="entry name" value="apbA_panE"/>
    <property type="match status" value="1"/>
</dbReference>
<keyword evidence="6 10" id="KW-0521">NADP</keyword>
<comment type="caution">
    <text evidence="13">The sequence shown here is derived from an EMBL/GenBank/DDBJ whole genome shotgun (WGS) entry which is preliminary data.</text>
</comment>
<evidence type="ECO:0000256" key="4">
    <source>
        <dbReference type="ARBA" id="ARBA00019465"/>
    </source>
</evidence>
<gene>
    <name evidence="13" type="ORF">KHU32_06905</name>
</gene>
<evidence type="ECO:0000259" key="11">
    <source>
        <dbReference type="Pfam" id="PF02558"/>
    </source>
</evidence>
<dbReference type="InterPro" id="IPR013332">
    <property type="entry name" value="KPR_N"/>
</dbReference>
<dbReference type="GO" id="GO:0008677">
    <property type="term" value="F:2-dehydropantoate 2-reductase activity"/>
    <property type="evidence" value="ECO:0007669"/>
    <property type="project" value="UniProtKB-EC"/>
</dbReference>
<organism evidence="13 14">
    <name type="scientific">Roseococcus pinisoli</name>
    <dbReference type="NCBI Taxonomy" id="2835040"/>
    <lineage>
        <taxon>Bacteria</taxon>
        <taxon>Pseudomonadati</taxon>
        <taxon>Pseudomonadota</taxon>
        <taxon>Alphaproteobacteria</taxon>
        <taxon>Acetobacterales</taxon>
        <taxon>Roseomonadaceae</taxon>
        <taxon>Roseococcus</taxon>
    </lineage>
</organism>
<protein>
    <recommendedName>
        <fullName evidence="4 10">2-dehydropantoate 2-reductase</fullName>
        <ecNumber evidence="3 10">1.1.1.169</ecNumber>
    </recommendedName>
    <alternativeName>
        <fullName evidence="8 10">Ketopantoate reductase</fullName>
    </alternativeName>
</protein>